<keyword evidence="4 7" id="KW-0812">Transmembrane</keyword>
<dbReference type="GO" id="GO:0016020">
    <property type="term" value="C:membrane"/>
    <property type="evidence" value="ECO:0007669"/>
    <property type="project" value="UniProtKB-SubCell"/>
</dbReference>
<comment type="subcellular location">
    <subcellularLocation>
        <location evidence="1">Membrane</location>
        <topology evidence="1">Multi-pass membrane protein</topology>
    </subcellularLocation>
</comment>
<keyword evidence="5 7" id="KW-1133">Transmembrane helix</keyword>
<evidence type="ECO:0000256" key="7">
    <source>
        <dbReference type="SAM" id="Phobius"/>
    </source>
</evidence>
<feature type="transmembrane region" description="Helical" evidence="7">
    <location>
        <begin position="47"/>
        <end position="67"/>
    </location>
</feature>
<dbReference type="AlphaFoldDB" id="A0A9D7E323"/>
<feature type="transmembrane region" description="Helical" evidence="7">
    <location>
        <begin position="14"/>
        <end position="35"/>
    </location>
</feature>
<evidence type="ECO:0000256" key="2">
    <source>
        <dbReference type="ARBA" id="ARBA00006464"/>
    </source>
</evidence>
<keyword evidence="3" id="KW-0808">Transferase</keyword>
<dbReference type="InterPro" id="IPR017475">
    <property type="entry name" value="EPS_sugar_tfrase"/>
</dbReference>
<dbReference type="Pfam" id="PF02397">
    <property type="entry name" value="Bac_transf"/>
    <property type="match status" value="1"/>
</dbReference>
<sequence>MVQLFSHWFRWNTVYRVVLETVVLILSVVFVVSLASPSTFREILTAIPSLALFAATVLLINGALGLYQPRAGRTPWQTAIRVLLSLALAIPVAYLQFELLPKMWAQYEVLKFSAVVAIVSHTAIRGYAARVGDRSAVFANRVLVVGTGAEAAGVQESMHRFSPDFQIVGFYPVNSVDTTCVPESRVLDGRRSLLDVANSNRVSQIVVAVGEQRGGGLPLNELLDCKLAGIKVLDLSSYFERVIGQVRLDSLRASWLIFGEGFRQGLVRAFVKRAFDLLASAVLLVLAAPVMIVAALLIAVESGFPILYLQERVGQGGRIFRVIKFRSMRADAERDGKPRWASSKDDRVTAVGRIIRKLRIDELPQLFNVLKGDMSLVGPRPERPFFVDQLSEKIPFYGARHSIKPGVTGWAQVRYSYGASIEDSAQKLQYDLYYVKNHSLFLDLLIFLETVEVVLTGRGAQ</sequence>
<feature type="domain" description="Bacterial sugar transferase" evidence="8">
    <location>
        <begin position="272"/>
        <end position="455"/>
    </location>
</feature>
<evidence type="ECO:0000256" key="1">
    <source>
        <dbReference type="ARBA" id="ARBA00004141"/>
    </source>
</evidence>
<dbReference type="InterPro" id="IPR017464">
    <property type="entry name" value="Sugar_tfrase_EpsB_2"/>
</dbReference>
<dbReference type="NCBIfam" id="TIGR03025">
    <property type="entry name" value="EPS_sugtrans"/>
    <property type="match status" value="1"/>
</dbReference>
<dbReference type="Gene3D" id="3.40.50.720">
    <property type="entry name" value="NAD(P)-binding Rossmann-like Domain"/>
    <property type="match status" value="1"/>
</dbReference>
<evidence type="ECO:0000256" key="3">
    <source>
        <dbReference type="ARBA" id="ARBA00022679"/>
    </source>
</evidence>
<feature type="transmembrane region" description="Helical" evidence="7">
    <location>
        <begin position="79"/>
        <end position="97"/>
    </location>
</feature>
<evidence type="ECO:0000256" key="4">
    <source>
        <dbReference type="ARBA" id="ARBA00022692"/>
    </source>
</evidence>
<dbReference type="GO" id="GO:0016780">
    <property type="term" value="F:phosphotransferase activity, for other substituted phosphate groups"/>
    <property type="evidence" value="ECO:0007669"/>
    <property type="project" value="TreeGrafter"/>
</dbReference>
<reference evidence="9" key="1">
    <citation type="submission" date="2020-10" db="EMBL/GenBank/DDBJ databases">
        <title>Connecting structure to function with the recovery of over 1000 high-quality activated sludge metagenome-assembled genomes encoding full-length rRNA genes using long-read sequencing.</title>
        <authorList>
            <person name="Singleton C.M."/>
            <person name="Petriglieri F."/>
            <person name="Kristensen J.M."/>
            <person name="Kirkegaard R.H."/>
            <person name="Michaelsen T.Y."/>
            <person name="Andersen M.H."/>
            <person name="Karst S.M."/>
            <person name="Dueholm M.S."/>
            <person name="Nielsen P.H."/>
            <person name="Albertsen M."/>
        </authorList>
    </citation>
    <scope>NUCLEOTIDE SEQUENCE</scope>
    <source>
        <strain evidence="9">Bjer_18-Q3-R1-45_BAT3C.347</strain>
    </source>
</reference>
<dbReference type="NCBIfam" id="TIGR03013">
    <property type="entry name" value="EpsB_2"/>
    <property type="match status" value="1"/>
</dbReference>
<comment type="similarity">
    <text evidence="2">Belongs to the bacterial sugar transferase family.</text>
</comment>
<comment type="caution">
    <text evidence="9">The sequence shown here is derived from an EMBL/GenBank/DDBJ whole genome shotgun (WGS) entry which is preliminary data.</text>
</comment>
<dbReference type="PANTHER" id="PTHR30576">
    <property type="entry name" value="COLANIC BIOSYNTHESIS UDP-GLUCOSE LIPID CARRIER TRANSFERASE"/>
    <property type="match status" value="1"/>
</dbReference>
<evidence type="ECO:0000313" key="9">
    <source>
        <dbReference type="EMBL" id="MBK6972828.1"/>
    </source>
</evidence>
<evidence type="ECO:0000256" key="6">
    <source>
        <dbReference type="ARBA" id="ARBA00023136"/>
    </source>
</evidence>
<evidence type="ECO:0000256" key="5">
    <source>
        <dbReference type="ARBA" id="ARBA00022989"/>
    </source>
</evidence>
<feature type="transmembrane region" description="Helical" evidence="7">
    <location>
        <begin position="277"/>
        <end position="300"/>
    </location>
</feature>
<keyword evidence="6 7" id="KW-0472">Membrane</keyword>
<dbReference type="InterPro" id="IPR003362">
    <property type="entry name" value="Bact_transf"/>
</dbReference>
<gene>
    <name evidence="9" type="ORF">IPH26_07670</name>
</gene>
<dbReference type="EMBL" id="JADJEV010000003">
    <property type="protein sequence ID" value="MBK6972828.1"/>
    <property type="molecule type" value="Genomic_DNA"/>
</dbReference>
<dbReference type="PANTHER" id="PTHR30576:SF0">
    <property type="entry name" value="UNDECAPRENYL-PHOSPHATE N-ACETYLGALACTOSAMINYL 1-PHOSPHATE TRANSFERASE-RELATED"/>
    <property type="match status" value="1"/>
</dbReference>
<protein>
    <submittedName>
        <fullName evidence="9">TIGR03013 family PEP-CTERM/XrtA system glycosyltransferase</fullName>
    </submittedName>
</protein>
<name>A0A9D7E323_9PROT</name>
<evidence type="ECO:0000259" key="8">
    <source>
        <dbReference type="Pfam" id="PF02397"/>
    </source>
</evidence>
<dbReference type="Proteomes" id="UP000807785">
    <property type="component" value="Unassembled WGS sequence"/>
</dbReference>
<proteinExistence type="inferred from homology"/>
<accession>A0A9D7E323</accession>
<evidence type="ECO:0000313" key="10">
    <source>
        <dbReference type="Proteomes" id="UP000807785"/>
    </source>
</evidence>
<organism evidence="9 10">
    <name type="scientific">Candidatus Methylophosphatis roskildensis</name>
    <dbReference type="NCBI Taxonomy" id="2899263"/>
    <lineage>
        <taxon>Bacteria</taxon>
        <taxon>Pseudomonadati</taxon>
        <taxon>Pseudomonadota</taxon>
        <taxon>Betaproteobacteria</taxon>
        <taxon>Nitrosomonadales</taxon>
        <taxon>Sterolibacteriaceae</taxon>
        <taxon>Candidatus Methylophosphatis</taxon>
    </lineage>
</organism>
<feature type="transmembrane region" description="Helical" evidence="7">
    <location>
        <begin position="109"/>
        <end position="128"/>
    </location>
</feature>